<organism evidence="2 3">
    <name type="scientific">Paramecium primaurelia</name>
    <dbReference type="NCBI Taxonomy" id="5886"/>
    <lineage>
        <taxon>Eukaryota</taxon>
        <taxon>Sar</taxon>
        <taxon>Alveolata</taxon>
        <taxon>Ciliophora</taxon>
        <taxon>Intramacronucleata</taxon>
        <taxon>Oligohymenophorea</taxon>
        <taxon>Peniculida</taxon>
        <taxon>Parameciidae</taxon>
        <taxon>Paramecium</taxon>
    </lineage>
</organism>
<comment type="caution">
    <text evidence="2">The sequence shown here is derived from an EMBL/GenBank/DDBJ whole genome shotgun (WGS) entry which is preliminary data.</text>
</comment>
<dbReference type="AlphaFoldDB" id="A0A8S1K2T5"/>
<dbReference type="Proteomes" id="UP000688137">
    <property type="component" value="Unassembled WGS sequence"/>
</dbReference>
<keyword evidence="3" id="KW-1185">Reference proteome</keyword>
<reference evidence="2" key="1">
    <citation type="submission" date="2021-01" db="EMBL/GenBank/DDBJ databases">
        <authorList>
            <consortium name="Genoscope - CEA"/>
            <person name="William W."/>
        </authorList>
    </citation>
    <scope>NUCLEOTIDE SEQUENCE</scope>
</reference>
<evidence type="ECO:0000313" key="3">
    <source>
        <dbReference type="Proteomes" id="UP000688137"/>
    </source>
</evidence>
<evidence type="ECO:0000313" key="2">
    <source>
        <dbReference type="EMBL" id="CAD8049197.1"/>
    </source>
</evidence>
<dbReference type="OMA" id="NRFIRLY"/>
<name>A0A8S1K2T5_PARPR</name>
<dbReference type="EMBL" id="CAJJDM010000010">
    <property type="protein sequence ID" value="CAD8049197.1"/>
    <property type="molecule type" value="Genomic_DNA"/>
</dbReference>
<sequence length="465" mass="55123">MNQQPHSIDSSQINLLKNLDDIDDIFNGLAQDDGAQLDQDFEDFLECFSDDEDSEEESNYRPFPSFRNVTPSVQFSTFAESDQVIKKQTEERLLAPSGDHQFPVYDDQQQEDSVDEGDDLSDFFDSFDINNTHQNKEDEVNYIEIKYFDETYKIPIFTAKLFEPEQPLEDRLLFENTELVLSKTEMHDFHKHLERILTQDQKNFNDFTFSVMIQKIQSALLADLLKSFQKMKDFQQVWLDISPSFICQEKVTQFGRQLKQFQESVNYVIDSNSNKITSRRFFDKQKPAYFQDKKKDNKKKEMTEEEKILELQQIPYNQNFIPQSSLVSILFFKAQALFESWLQFLHHKKNSEKYKEISNRFIRLYGHWKTVKLLKHFANFIAKTKQIYMKPLKGEDQQQDLKEELKFYQNFLTMKTLGIVNNLTKSTTLNIDGGKFKVKSLNQIKVPLKQKYISQQYLNYTQELL</sequence>
<evidence type="ECO:0000256" key="1">
    <source>
        <dbReference type="SAM" id="MobiDB-lite"/>
    </source>
</evidence>
<gene>
    <name evidence="2" type="ORF">PPRIM_AZ9-3.1.T0130311</name>
</gene>
<protein>
    <submittedName>
        <fullName evidence="2">Uncharacterized protein</fullName>
    </submittedName>
</protein>
<feature type="region of interest" description="Disordered" evidence="1">
    <location>
        <begin position="96"/>
        <end position="116"/>
    </location>
</feature>
<accession>A0A8S1K2T5</accession>
<proteinExistence type="predicted"/>